<dbReference type="GeneID" id="27725205"/>
<dbReference type="KEGG" id="sapo:SAPIO_CDS6133"/>
<dbReference type="OMA" id="DQLAMTW"/>
<dbReference type="PANTHER" id="PTHR47424:SF3">
    <property type="entry name" value="REGULATORY PROTEIN GAL4"/>
    <property type="match status" value="1"/>
</dbReference>
<evidence type="ECO:0000256" key="4">
    <source>
        <dbReference type="ARBA" id="ARBA00023242"/>
    </source>
</evidence>
<dbReference type="GO" id="GO:0000435">
    <property type="term" value="P:positive regulation of transcription from RNA polymerase II promoter by galactose"/>
    <property type="evidence" value="ECO:0007669"/>
    <property type="project" value="TreeGrafter"/>
</dbReference>
<dbReference type="VEuPathDB" id="FungiDB:SAPIO_CDS6133"/>
<dbReference type="EMBL" id="JOWA01000100">
    <property type="protein sequence ID" value="KEZ42274.1"/>
    <property type="molecule type" value="Genomic_DNA"/>
</dbReference>
<dbReference type="Proteomes" id="UP000028545">
    <property type="component" value="Unassembled WGS sequence"/>
</dbReference>
<dbReference type="GO" id="GO:0000978">
    <property type="term" value="F:RNA polymerase II cis-regulatory region sequence-specific DNA binding"/>
    <property type="evidence" value="ECO:0007669"/>
    <property type="project" value="TreeGrafter"/>
</dbReference>
<evidence type="ECO:0000256" key="3">
    <source>
        <dbReference type="ARBA" id="ARBA00023163"/>
    </source>
</evidence>
<keyword evidence="3" id="KW-0804">Transcription</keyword>
<dbReference type="AlphaFoldDB" id="A0A084G4L2"/>
<organism evidence="6 7">
    <name type="scientific">Pseudallescheria apiosperma</name>
    <name type="common">Scedosporium apiospermum</name>
    <dbReference type="NCBI Taxonomy" id="563466"/>
    <lineage>
        <taxon>Eukaryota</taxon>
        <taxon>Fungi</taxon>
        <taxon>Dikarya</taxon>
        <taxon>Ascomycota</taxon>
        <taxon>Pezizomycotina</taxon>
        <taxon>Sordariomycetes</taxon>
        <taxon>Hypocreomycetidae</taxon>
        <taxon>Microascales</taxon>
        <taxon>Microascaceae</taxon>
        <taxon>Scedosporium</taxon>
    </lineage>
</organism>
<dbReference type="PANTHER" id="PTHR47424">
    <property type="entry name" value="REGULATORY PROTEIN GAL4"/>
    <property type="match status" value="1"/>
</dbReference>
<dbReference type="InterPro" id="IPR051127">
    <property type="entry name" value="Fungal_SecMet_Regulators"/>
</dbReference>
<dbReference type="InterPro" id="IPR001138">
    <property type="entry name" value="Zn2Cys6_DnaBD"/>
</dbReference>
<evidence type="ECO:0000256" key="5">
    <source>
        <dbReference type="SAM" id="MobiDB-lite"/>
    </source>
</evidence>
<keyword evidence="7" id="KW-1185">Reference proteome</keyword>
<dbReference type="GO" id="GO:0000981">
    <property type="term" value="F:DNA-binding transcription factor activity, RNA polymerase II-specific"/>
    <property type="evidence" value="ECO:0007669"/>
    <property type="project" value="InterPro"/>
</dbReference>
<dbReference type="CDD" id="cd12148">
    <property type="entry name" value="fungal_TF_MHR"/>
    <property type="match status" value="1"/>
</dbReference>
<comment type="caution">
    <text evidence="6">The sequence shown here is derived from an EMBL/GenBank/DDBJ whole genome shotgun (WGS) entry which is preliminary data.</text>
</comment>
<evidence type="ECO:0008006" key="8">
    <source>
        <dbReference type="Google" id="ProtNLM"/>
    </source>
</evidence>
<evidence type="ECO:0000256" key="1">
    <source>
        <dbReference type="ARBA" id="ARBA00023015"/>
    </source>
</evidence>
<evidence type="ECO:0000256" key="2">
    <source>
        <dbReference type="ARBA" id="ARBA00023125"/>
    </source>
</evidence>
<dbReference type="HOGENOM" id="CLU_594671_0_0_1"/>
<proteinExistence type="predicted"/>
<dbReference type="GO" id="GO:0005634">
    <property type="term" value="C:nucleus"/>
    <property type="evidence" value="ECO:0007669"/>
    <property type="project" value="TreeGrafter"/>
</dbReference>
<evidence type="ECO:0000313" key="6">
    <source>
        <dbReference type="EMBL" id="KEZ42274.1"/>
    </source>
</evidence>
<dbReference type="GO" id="GO:0008270">
    <property type="term" value="F:zinc ion binding"/>
    <property type="evidence" value="ECO:0007669"/>
    <property type="project" value="InterPro"/>
</dbReference>
<gene>
    <name evidence="6" type="ORF">SAPIO_CDS6133</name>
</gene>
<keyword evidence="1" id="KW-0805">Transcription regulation</keyword>
<dbReference type="RefSeq" id="XP_016642073.1">
    <property type="nucleotide sequence ID" value="XM_016788316.1"/>
</dbReference>
<keyword evidence="4" id="KW-0539">Nucleus</keyword>
<sequence>MNRTSCDSCRDRKIKCTKPDTDEASPQGDVLHSAREESDVTLPEIVNLHQDLGCLMVDAQGEYRYVGADSGMSFNIAVRSWFFNDSHATEKVDILPSMIKVTMPTAERQSNPDNDLSPEMLALASRDISLACASRFFEEVHPMYWLFPSEDFYTRFEATYSRAHVPLASSWLCTLHSIIVSPGSYTPHGLLEPYVRLAKLAKKIRQVLYVGPIDDGRQLTQSNFEDSIRSLNRWLDDIPPHLQLTLSVPPPHRRQVAILHLRYWNTVMLVTRPFLLCMLLRGSELANTPKKQYFDGFSRLCVSAAEASIDIFEDMVPQGLVSSLVLIDFFFALHVVQVILAASALYCPETHLAQAKRCVTILNAIGSFGCPKHLLPETLFELQQVGLLDDLDGRVYTDELPNGLLNTSFEGSSLKDTRSDGMDCSELNWRILGDLDVFNISLEENFIDELMHISGPFPES</sequence>
<protein>
    <recommendedName>
        <fullName evidence="8">Transcription factor domain-containing protein</fullName>
    </recommendedName>
</protein>
<reference evidence="6 7" key="1">
    <citation type="journal article" date="2014" name="Genome Announc.">
        <title>Draft genome sequence of the pathogenic fungus Scedosporium apiospermum.</title>
        <authorList>
            <person name="Vandeputte P."/>
            <person name="Ghamrawi S."/>
            <person name="Rechenmann M."/>
            <person name="Iltis A."/>
            <person name="Giraud S."/>
            <person name="Fleury M."/>
            <person name="Thornton C."/>
            <person name="Delhaes L."/>
            <person name="Meyer W."/>
            <person name="Papon N."/>
            <person name="Bouchara J.P."/>
        </authorList>
    </citation>
    <scope>NUCLEOTIDE SEQUENCE [LARGE SCALE GENOMIC DNA]</scope>
    <source>
        <strain evidence="6 7">IHEM 14462</strain>
    </source>
</reference>
<name>A0A084G4L2_PSEDA</name>
<dbReference type="OrthoDB" id="3364175at2759"/>
<dbReference type="CDD" id="cd00067">
    <property type="entry name" value="GAL4"/>
    <property type="match status" value="1"/>
</dbReference>
<evidence type="ECO:0000313" key="7">
    <source>
        <dbReference type="Proteomes" id="UP000028545"/>
    </source>
</evidence>
<accession>A0A084G4L2</accession>
<feature type="region of interest" description="Disordered" evidence="5">
    <location>
        <begin position="16"/>
        <end position="36"/>
    </location>
</feature>
<keyword evidence="2" id="KW-0238">DNA-binding</keyword>